<dbReference type="EMBL" id="BNJK01000001">
    <property type="protein sequence ID" value="GHO90215.1"/>
    <property type="molecule type" value="Genomic_DNA"/>
</dbReference>
<dbReference type="AlphaFoldDB" id="A0A8J3ID30"/>
<comment type="caution">
    <text evidence="2">The sequence shown here is derived from an EMBL/GenBank/DDBJ whole genome shotgun (WGS) entry which is preliminary data.</text>
</comment>
<dbReference type="Proteomes" id="UP000597444">
    <property type="component" value="Unassembled WGS sequence"/>
</dbReference>
<reference evidence="2" key="1">
    <citation type="submission" date="2020-10" db="EMBL/GenBank/DDBJ databases">
        <title>Taxonomic study of unclassified bacteria belonging to the class Ktedonobacteria.</title>
        <authorList>
            <person name="Yabe S."/>
            <person name="Wang C.M."/>
            <person name="Zheng Y."/>
            <person name="Sakai Y."/>
            <person name="Cavaletti L."/>
            <person name="Monciardini P."/>
            <person name="Donadio S."/>
        </authorList>
    </citation>
    <scope>NUCLEOTIDE SEQUENCE</scope>
    <source>
        <strain evidence="2">ID150040</strain>
    </source>
</reference>
<sequence length="78" mass="8802">MFQEGVRRLTYDSFARLALTIHYYCGTRTTETCDRGEHRGAGAFRDPTKAFHTGCPGDNSNRPHRESARVESQLQAVV</sequence>
<evidence type="ECO:0000256" key="1">
    <source>
        <dbReference type="SAM" id="MobiDB-lite"/>
    </source>
</evidence>
<keyword evidence="3" id="KW-1185">Reference proteome</keyword>
<accession>A0A8J3ID30</accession>
<evidence type="ECO:0000313" key="3">
    <source>
        <dbReference type="Proteomes" id="UP000597444"/>
    </source>
</evidence>
<proteinExistence type="predicted"/>
<organism evidence="2 3">
    <name type="scientific">Reticulibacter mediterranei</name>
    <dbReference type="NCBI Taxonomy" id="2778369"/>
    <lineage>
        <taxon>Bacteria</taxon>
        <taxon>Bacillati</taxon>
        <taxon>Chloroflexota</taxon>
        <taxon>Ktedonobacteria</taxon>
        <taxon>Ktedonobacterales</taxon>
        <taxon>Reticulibacteraceae</taxon>
        <taxon>Reticulibacter</taxon>
    </lineage>
</organism>
<name>A0A8J3ID30_9CHLR</name>
<gene>
    <name evidence="2" type="ORF">KSF_002630</name>
</gene>
<feature type="region of interest" description="Disordered" evidence="1">
    <location>
        <begin position="35"/>
        <end position="78"/>
    </location>
</feature>
<protein>
    <submittedName>
        <fullName evidence="2">Uncharacterized protein</fullName>
    </submittedName>
</protein>
<evidence type="ECO:0000313" key="2">
    <source>
        <dbReference type="EMBL" id="GHO90215.1"/>
    </source>
</evidence>